<accession>A0A9P0HL79</accession>
<reference evidence="1" key="1">
    <citation type="submission" date="2022-01" db="EMBL/GenBank/DDBJ databases">
        <authorList>
            <person name="King R."/>
        </authorList>
    </citation>
    <scope>NUCLEOTIDE SEQUENCE</scope>
</reference>
<dbReference type="EMBL" id="OV725081">
    <property type="protein sequence ID" value="CAH1403792.1"/>
    <property type="molecule type" value="Genomic_DNA"/>
</dbReference>
<gene>
    <name evidence="1" type="ORF">NEZAVI_LOCUS12338</name>
</gene>
<proteinExistence type="predicted"/>
<organism evidence="1 2">
    <name type="scientific">Nezara viridula</name>
    <name type="common">Southern green stink bug</name>
    <name type="synonym">Cimex viridulus</name>
    <dbReference type="NCBI Taxonomy" id="85310"/>
    <lineage>
        <taxon>Eukaryota</taxon>
        <taxon>Metazoa</taxon>
        <taxon>Ecdysozoa</taxon>
        <taxon>Arthropoda</taxon>
        <taxon>Hexapoda</taxon>
        <taxon>Insecta</taxon>
        <taxon>Pterygota</taxon>
        <taxon>Neoptera</taxon>
        <taxon>Paraneoptera</taxon>
        <taxon>Hemiptera</taxon>
        <taxon>Heteroptera</taxon>
        <taxon>Panheteroptera</taxon>
        <taxon>Pentatomomorpha</taxon>
        <taxon>Pentatomoidea</taxon>
        <taxon>Pentatomidae</taxon>
        <taxon>Pentatominae</taxon>
        <taxon>Nezara</taxon>
    </lineage>
</organism>
<dbReference type="Proteomes" id="UP001152798">
    <property type="component" value="Chromosome 5"/>
</dbReference>
<evidence type="ECO:0000313" key="2">
    <source>
        <dbReference type="Proteomes" id="UP001152798"/>
    </source>
</evidence>
<protein>
    <submittedName>
        <fullName evidence="1">Uncharacterized protein</fullName>
    </submittedName>
</protein>
<name>A0A9P0HL79_NEZVI</name>
<dbReference type="OrthoDB" id="6780310at2759"/>
<evidence type="ECO:0000313" key="1">
    <source>
        <dbReference type="EMBL" id="CAH1403792.1"/>
    </source>
</evidence>
<dbReference type="AlphaFoldDB" id="A0A9P0HL79"/>
<keyword evidence="2" id="KW-1185">Reference proteome</keyword>
<sequence>MNKLSVPTKEEMTDENVSVCKSNLSVSIKEEMTDENEYICVNSSINFSDSIKEEMTDENESTCINRFSIFIKEERPDENVSDFLPHGMKQEKRQHPGGLIRMKQEELLISDVDPTVDTNEGLQDDYGEKKFRLKQSLMNPWSKKKNIIFI</sequence>